<evidence type="ECO:0000313" key="2">
    <source>
        <dbReference type="Proteomes" id="UP000650485"/>
    </source>
</evidence>
<evidence type="ECO:0000313" key="1">
    <source>
        <dbReference type="EMBL" id="MBC6499854.1"/>
    </source>
</evidence>
<dbReference type="AlphaFoldDB" id="A0A3R5YTQ6"/>
<sequence length="170" mass="20140">MVQQVDYATQLPQYDMMIRSVLKAGHVFRTSPDYDDYYQELRLIILLQLMGGYVPSPCKNNSLYRLLLWRLRDFQRQAKRYGEHTCFEPADENVEDLRSSNALDRFELHQVLAKLVTREKNKSDLERVIIDLIKYPTDTVTNRCARLSIHRATYARWLKQIRLLMLDVTA</sequence>
<proteinExistence type="predicted"/>
<accession>A0A3R5YTQ6</accession>
<protein>
    <recommendedName>
        <fullName evidence="3">Sigma-70 family RNA polymerase sigma factor</fullName>
    </recommendedName>
</protein>
<gene>
    <name evidence="1" type="ORF">H7R52_19125</name>
</gene>
<comment type="caution">
    <text evidence="1">The sequence shown here is derived from an EMBL/GenBank/DDBJ whole genome shotgun (WGS) entry which is preliminary data.</text>
</comment>
<organism evidence="1 2">
    <name type="scientific">Weissella confusa</name>
    <name type="common">Lactobacillus confusus</name>
    <dbReference type="NCBI Taxonomy" id="1583"/>
    <lineage>
        <taxon>Bacteria</taxon>
        <taxon>Bacillati</taxon>
        <taxon>Bacillota</taxon>
        <taxon>Bacilli</taxon>
        <taxon>Lactobacillales</taxon>
        <taxon>Lactobacillaceae</taxon>
        <taxon>Weissella</taxon>
    </lineage>
</organism>
<reference evidence="1" key="1">
    <citation type="submission" date="2020-08" db="EMBL/GenBank/DDBJ databases">
        <title>Complete genome sequence of Weissella confusa strain FS54 provides insights into metabolic potential.</title>
        <authorList>
            <person name="Fhoula I."/>
            <person name="Najjari A."/>
            <person name="Lekired A."/>
            <person name="Bessrour-Aouam N."/>
            <person name="Jaballah S."/>
            <person name="Klibi N."/>
            <person name="Ouzari H.-I."/>
        </authorList>
    </citation>
    <scope>NUCLEOTIDE SEQUENCE</scope>
    <source>
        <strain evidence="1">FS54</strain>
    </source>
</reference>
<dbReference type="RefSeq" id="WP_118704733.1">
    <property type="nucleotide sequence ID" value="NZ_CABJBN010000018.1"/>
</dbReference>
<name>A0A3R5YTQ6_WEICO</name>
<dbReference type="Proteomes" id="UP000650485">
    <property type="component" value="Unassembled WGS sequence"/>
</dbReference>
<dbReference type="EMBL" id="JACSZT010000024">
    <property type="protein sequence ID" value="MBC6499854.1"/>
    <property type="molecule type" value="Genomic_DNA"/>
</dbReference>
<evidence type="ECO:0008006" key="3">
    <source>
        <dbReference type="Google" id="ProtNLM"/>
    </source>
</evidence>